<accession>A0A4Y7PVM7</accession>
<gene>
    <name evidence="1" type="ORF">BD410DRAFT_900387</name>
</gene>
<evidence type="ECO:0000313" key="1">
    <source>
        <dbReference type="EMBL" id="TDL19195.1"/>
    </source>
</evidence>
<proteinExistence type="predicted"/>
<evidence type="ECO:0008006" key="3">
    <source>
        <dbReference type="Google" id="ProtNLM"/>
    </source>
</evidence>
<name>A0A4Y7PVM7_9AGAM</name>
<reference evidence="1 2" key="1">
    <citation type="submission" date="2018-06" db="EMBL/GenBank/DDBJ databases">
        <title>A transcriptomic atlas of mushroom development highlights an independent origin of complex multicellularity.</title>
        <authorList>
            <consortium name="DOE Joint Genome Institute"/>
            <person name="Krizsan K."/>
            <person name="Almasi E."/>
            <person name="Merenyi Z."/>
            <person name="Sahu N."/>
            <person name="Viragh M."/>
            <person name="Koszo T."/>
            <person name="Mondo S."/>
            <person name="Kiss B."/>
            <person name="Balint B."/>
            <person name="Kues U."/>
            <person name="Barry K."/>
            <person name="Hegedus J.C."/>
            <person name="Henrissat B."/>
            <person name="Johnson J."/>
            <person name="Lipzen A."/>
            <person name="Ohm R."/>
            <person name="Nagy I."/>
            <person name="Pangilinan J."/>
            <person name="Yan J."/>
            <person name="Xiong Y."/>
            <person name="Grigoriev I.V."/>
            <person name="Hibbett D.S."/>
            <person name="Nagy L.G."/>
        </authorList>
    </citation>
    <scope>NUCLEOTIDE SEQUENCE [LARGE SCALE GENOMIC DNA]</scope>
    <source>
        <strain evidence="1 2">SZMC22713</strain>
    </source>
</reference>
<dbReference type="AlphaFoldDB" id="A0A4Y7PVM7"/>
<dbReference type="Proteomes" id="UP000294933">
    <property type="component" value="Unassembled WGS sequence"/>
</dbReference>
<dbReference type="VEuPathDB" id="FungiDB:BD410DRAFT_900387"/>
<sequence>MAPPAFPTEIHSMIIRFATYCPVYFDISPDPRFWPVDHELYTVYNDISTDYMTKKALTLVSHQFRYASLPYLYEVVQVHESSSMHRLADVLETTWSGVTTNDQEDPRKIQHLFVSVMRAKDEQGKYSVFKSLGRILTHCGSLRGFGLYDAVPFRVDKPHSWLMSIPKGVRFIDWKGTVMASDFPRVIGHVSESLIALRLSNLTVLDNNTSPHSASLPKLTHFAMPEEHAGIGVLNDWSMPSLTHLRVNVSSSSMLERVIGRVGNSLRNAILGPRVAPELLLYIATVARNLEDCIYHFHVGMEQSWAMIRSHPSLKSIVVVFREFSAHASHNQWILSILCNHLQPLPEGHFPSLCRIGFVGIDPYSTFDARNRAHLDELLNAWHASGIEVKYLGQ</sequence>
<keyword evidence="2" id="KW-1185">Reference proteome</keyword>
<organism evidence="1 2">
    <name type="scientific">Rickenella mellea</name>
    <dbReference type="NCBI Taxonomy" id="50990"/>
    <lineage>
        <taxon>Eukaryota</taxon>
        <taxon>Fungi</taxon>
        <taxon>Dikarya</taxon>
        <taxon>Basidiomycota</taxon>
        <taxon>Agaricomycotina</taxon>
        <taxon>Agaricomycetes</taxon>
        <taxon>Hymenochaetales</taxon>
        <taxon>Rickenellaceae</taxon>
        <taxon>Rickenella</taxon>
    </lineage>
</organism>
<evidence type="ECO:0000313" key="2">
    <source>
        <dbReference type="Proteomes" id="UP000294933"/>
    </source>
</evidence>
<dbReference type="EMBL" id="ML170199">
    <property type="protein sequence ID" value="TDL19195.1"/>
    <property type="molecule type" value="Genomic_DNA"/>
</dbReference>
<protein>
    <recommendedName>
        <fullName evidence="3">F-box domain-containing protein</fullName>
    </recommendedName>
</protein>